<name>A0A242MYJ5_CABSO</name>
<feature type="transmembrane region" description="Helical" evidence="4">
    <location>
        <begin position="228"/>
        <end position="250"/>
    </location>
</feature>
<feature type="transmembrane region" description="Helical" evidence="4">
    <location>
        <begin position="113"/>
        <end position="135"/>
    </location>
</feature>
<evidence type="ECO:0000259" key="5">
    <source>
        <dbReference type="PROSITE" id="PS50850"/>
    </source>
</evidence>
<dbReference type="InterPro" id="IPR050327">
    <property type="entry name" value="Proton-linked_MCT"/>
</dbReference>
<dbReference type="PANTHER" id="PTHR11360">
    <property type="entry name" value="MONOCARBOXYLATE TRANSPORTER"/>
    <property type="match status" value="1"/>
</dbReference>
<dbReference type="InterPro" id="IPR036259">
    <property type="entry name" value="MFS_trans_sf"/>
</dbReference>
<comment type="caution">
    <text evidence="6">The sequence shown here is derived from an EMBL/GenBank/DDBJ whole genome shotgun (WGS) entry which is preliminary data.</text>
</comment>
<gene>
    <name evidence="6" type="ORF">PAMC26577_11635</name>
</gene>
<evidence type="ECO:0000313" key="6">
    <source>
        <dbReference type="EMBL" id="OTP76204.1"/>
    </source>
</evidence>
<evidence type="ECO:0000256" key="4">
    <source>
        <dbReference type="SAM" id="Phobius"/>
    </source>
</evidence>
<feature type="transmembrane region" description="Helical" evidence="4">
    <location>
        <begin position="385"/>
        <end position="403"/>
    </location>
</feature>
<dbReference type="AlphaFoldDB" id="A0A242MYJ5"/>
<feature type="transmembrane region" description="Helical" evidence="4">
    <location>
        <begin position="20"/>
        <end position="41"/>
    </location>
</feature>
<sequence length="418" mass="43969">MRQEESVQVRKNKPTSEWRAGWPVLLISMIAYGNGMGMFLLSSSSFIKPVKDAFGWSTGQAVIAPITSITMAILFPFVGRLIDRWGARPFAIGGLIGLVACYLALGLCPANIVIYRGLALLAGLCLVACGPITFARGVGSWFVANRGTALGILISGLSLGGVLGIPLVGFLIQNYGWRKAYFGLAASIVFIALPLVITFFRERGEAPNSTTKPVHGNSLNETLKDSRFWLLLASFIFAALPIGVFSNHLVPILTGRGFPLPQAVSLGAIFAGSIGIARIGIGILVDRLRDYIVAGSCIIAAGLGAFALFHPIGRFVLEQAQAMIFLLGLAYGAEGDLAAYFTLKLFGLKAFSAIMGCLAAAIGLGTAVGGVLGSLVADRAGSYDPLAPFMAASLLLSGFLMLAQPSFHKARSHRSVAG</sequence>
<dbReference type="InterPro" id="IPR020846">
    <property type="entry name" value="MFS_dom"/>
</dbReference>
<dbReference type="GO" id="GO:0022857">
    <property type="term" value="F:transmembrane transporter activity"/>
    <property type="evidence" value="ECO:0007669"/>
    <property type="project" value="InterPro"/>
</dbReference>
<evidence type="ECO:0000313" key="7">
    <source>
        <dbReference type="Proteomes" id="UP000195221"/>
    </source>
</evidence>
<protein>
    <submittedName>
        <fullName evidence="6">Major facilitator superfamily MFS_1</fullName>
    </submittedName>
</protein>
<organism evidence="6 7">
    <name type="scientific">Caballeronia sordidicola</name>
    <name type="common">Burkholderia sordidicola</name>
    <dbReference type="NCBI Taxonomy" id="196367"/>
    <lineage>
        <taxon>Bacteria</taxon>
        <taxon>Pseudomonadati</taxon>
        <taxon>Pseudomonadota</taxon>
        <taxon>Betaproteobacteria</taxon>
        <taxon>Burkholderiales</taxon>
        <taxon>Burkholderiaceae</taxon>
        <taxon>Caballeronia</taxon>
    </lineage>
</organism>
<keyword evidence="3 4" id="KW-0472">Membrane</keyword>
<evidence type="ECO:0000256" key="2">
    <source>
        <dbReference type="ARBA" id="ARBA00022989"/>
    </source>
</evidence>
<proteinExistence type="predicted"/>
<dbReference type="Pfam" id="PF07690">
    <property type="entry name" value="MFS_1"/>
    <property type="match status" value="1"/>
</dbReference>
<evidence type="ECO:0000256" key="3">
    <source>
        <dbReference type="ARBA" id="ARBA00023136"/>
    </source>
</evidence>
<keyword evidence="2 4" id="KW-1133">Transmembrane helix</keyword>
<feature type="transmembrane region" description="Helical" evidence="4">
    <location>
        <begin position="147"/>
        <end position="168"/>
    </location>
</feature>
<feature type="domain" description="Major facilitator superfamily (MFS) profile" evidence="5">
    <location>
        <begin position="23"/>
        <end position="408"/>
    </location>
</feature>
<feature type="transmembrane region" description="Helical" evidence="4">
    <location>
        <begin position="291"/>
        <end position="310"/>
    </location>
</feature>
<feature type="transmembrane region" description="Helical" evidence="4">
    <location>
        <begin position="262"/>
        <end position="284"/>
    </location>
</feature>
<feature type="transmembrane region" description="Helical" evidence="4">
    <location>
        <begin position="180"/>
        <end position="200"/>
    </location>
</feature>
<dbReference type="SUPFAM" id="SSF103473">
    <property type="entry name" value="MFS general substrate transporter"/>
    <property type="match status" value="1"/>
</dbReference>
<reference evidence="6 7" key="1">
    <citation type="submission" date="2017-03" db="EMBL/GenBank/DDBJ databases">
        <title>Genome analysis of strain PAMC 26577.</title>
        <authorList>
            <person name="Oh H.-M."/>
            <person name="Yang J.-A."/>
        </authorList>
    </citation>
    <scope>NUCLEOTIDE SEQUENCE [LARGE SCALE GENOMIC DNA]</scope>
    <source>
        <strain evidence="6 7">PAMC 26577</strain>
    </source>
</reference>
<dbReference type="Proteomes" id="UP000195221">
    <property type="component" value="Unassembled WGS sequence"/>
</dbReference>
<evidence type="ECO:0000256" key="1">
    <source>
        <dbReference type="ARBA" id="ARBA00022692"/>
    </source>
</evidence>
<feature type="transmembrane region" description="Helical" evidence="4">
    <location>
        <begin position="322"/>
        <end position="343"/>
    </location>
</feature>
<dbReference type="EMBL" id="NBTZ01000040">
    <property type="protein sequence ID" value="OTP76204.1"/>
    <property type="molecule type" value="Genomic_DNA"/>
</dbReference>
<feature type="transmembrane region" description="Helical" evidence="4">
    <location>
        <begin position="90"/>
        <end position="107"/>
    </location>
</feature>
<dbReference type="PANTHER" id="PTHR11360:SF284">
    <property type="entry name" value="EG:103B4.3 PROTEIN-RELATED"/>
    <property type="match status" value="1"/>
</dbReference>
<dbReference type="Gene3D" id="1.20.1250.20">
    <property type="entry name" value="MFS general substrate transporter like domains"/>
    <property type="match status" value="1"/>
</dbReference>
<feature type="transmembrane region" description="Helical" evidence="4">
    <location>
        <begin position="350"/>
        <end position="373"/>
    </location>
</feature>
<dbReference type="InterPro" id="IPR011701">
    <property type="entry name" value="MFS"/>
</dbReference>
<dbReference type="PROSITE" id="PS50850">
    <property type="entry name" value="MFS"/>
    <property type="match status" value="1"/>
</dbReference>
<accession>A0A242MYJ5</accession>
<keyword evidence="1 4" id="KW-0812">Transmembrane</keyword>
<feature type="transmembrane region" description="Helical" evidence="4">
    <location>
        <begin position="53"/>
        <end position="78"/>
    </location>
</feature>